<organism evidence="7 8">
    <name type="scientific">Skeletonema marinoi</name>
    <dbReference type="NCBI Taxonomy" id="267567"/>
    <lineage>
        <taxon>Eukaryota</taxon>
        <taxon>Sar</taxon>
        <taxon>Stramenopiles</taxon>
        <taxon>Ochrophyta</taxon>
        <taxon>Bacillariophyta</taxon>
        <taxon>Coscinodiscophyceae</taxon>
        <taxon>Thalassiosirophycidae</taxon>
        <taxon>Thalassiosirales</taxon>
        <taxon>Skeletonemataceae</taxon>
        <taxon>Skeletonema</taxon>
        <taxon>Skeletonema marinoi-dohrnii complex</taxon>
    </lineage>
</organism>
<evidence type="ECO:0000256" key="1">
    <source>
        <dbReference type="ARBA" id="ARBA00004141"/>
    </source>
</evidence>
<feature type="transmembrane region" description="Helical" evidence="6">
    <location>
        <begin position="144"/>
        <end position="164"/>
    </location>
</feature>
<evidence type="ECO:0000256" key="5">
    <source>
        <dbReference type="SAM" id="MobiDB-lite"/>
    </source>
</evidence>
<evidence type="ECO:0000256" key="4">
    <source>
        <dbReference type="ARBA" id="ARBA00023136"/>
    </source>
</evidence>
<accession>A0AAD8YAJ0</accession>
<feature type="transmembrane region" description="Helical" evidence="6">
    <location>
        <begin position="108"/>
        <end position="132"/>
    </location>
</feature>
<evidence type="ECO:0000256" key="2">
    <source>
        <dbReference type="ARBA" id="ARBA00022692"/>
    </source>
</evidence>
<evidence type="ECO:0000313" key="8">
    <source>
        <dbReference type="Proteomes" id="UP001224775"/>
    </source>
</evidence>
<feature type="region of interest" description="Disordered" evidence="5">
    <location>
        <begin position="475"/>
        <end position="503"/>
    </location>
</feature>
<dbReference type="Proteomes" id="UP001224775">
    <property type="component" value="Unassembled WGS sequence"/>
</dbReference>
<dbReference type="AlphaFoldDB" id="A0AAD8YAJ0"/>
<evidence type="ECO:0000256" key="6">
    <source>
        <dbReference type="SAM" id="Phobius"/>
    </source>
</evidence>
<gene>
    <name evidence="7" type="ORF">QTG54_007603</name>
</gene>
<comment type="subcellular location">
    <subcellularLocation>
        <location evidence="1">Membrane</location>
        <topology evidence="1">Multi-pass membrane protein</topology>
    </subcellularLocation>
</comment>
<feature type="transmembrane region" description="Helical" evidence="6">
    <location>
        <begin position="351"/>
        <end position="371"/>
    </location>
</feature>
<protein>
    <submittedName>
        <fullName evidence="7">OSTA/TMEM184 family transmembrane protein</fullName>
    </submittedName>
</protein>
<sequence>MSNRISDGHLLYGSSPLASTMSPTRSQLISGDDNYYNPQDGSSPTSLLHNNPSTDDDDKSVLKQRFYIPMLTRILTAILAISLIGVVFCVLPYFAVEAGKKGHMNQTLYWIAGCFVLITVPISVLGIVQHLVNWYMPQVQKFVVRILFMVPIFSIQSWFSLFFHSASPYLTAIRELYEAFVLSSFVYYIIELSGGEDQLANKLRMKDAKLGQHNCLVRSQCGNWQMGRPFLLNCKYGVLQFVFFKIVTTIVVIILHSQDVFHKGEWGWNSSYMYLAIIMNVSIGYALYCLVTLYLATKDELKEWNPIWKFLCIKGIIFATFWQNFLIQVLYSVGVIQGFGDWDAAMVADGLPAFLICIEMLGFAVLHLYAFPHTDYLHYLQRHEQSFNNNGGGSLLSSPFRGRRMGRVNDNNTETLFLFDQDNNVVNDSSIDTEYQPPTVRQLDRPMSVSRALVSTVNPSETLSDIARMGGSVVVGGDGSSAGRGGNGERGSRRGGSPLSDGEVIFSLDQAEGI</sequence>
<evidence type="ECO:0000256" key="3">
    <source>
        <dbReference type="ARBA" id="ARBA00022989"/>
    </source>
</evidence>
<feature type="transmembrane region" description="Helical" evidence="6">
    <location>
        <begin position="74"/>
        <end position="96"/>
    </location>
</feature>
<keyword evidence="2 6" id="KW-0812">Transmembrane</keyword>
<keyword evidence="4 6" id="KW-0472">Membrane</keyword>
<proteinExistence type="predicted"/>
<reference evidence="7" key="1">
    <citation type="submission" date="2023-06" db="EMBL/GenBank/DDBJ databases">
        <title>Survivors Of The Sea: Transcriptome response of Skeletonema marinoi to long-term dormancy.</title>
        <authorList>
            <person name="Pinder M.I.M."/>
            <person name="Kourtchenko O."/>
            <person name="Robertson E.K."/>
            <person name="Larsson T."/>
            <person name="Maumus F."/>
            <person name="Osuna-Cruz C.M."/>
            <person name="Vancaester E."/>
            <person name="Stenow R."/>
            <person name="Vandepoele K."/>
            <person name="Ploug H."/>
            <person name="Bruchert V."/>
            <person name="Godhe A."/>
            <person name="Topel M."/>
        </authorList>
    </citation>
    <scope>NUCLEOTIDE SEQUENCE</scope>
    <source>
        <strain evidence="7">R05AC</strain>
    </source>
</reference>
<dbReference type="Pfam" id="PF03619">
    <property type="entry name" value="Solute_trans_a"/>
    <property type="match status" value="1"/>
</dbReference>
<evidence type="ECO:0000313" key="7">
    <source>
        <dbReference type="EMBL" id="KAK1742030.1"/>
    </source>
</evidence>
<feature type="compositionally biased region" description="Gly residues" evidence="5">
    <location>
        <begin position="475"/>
        <end position="489"/>
    </location>
</feature>
<feature type="transmembrane region" description="Helical" evidence="6">
    <location>
        <begin position="307"/>
        <end position="331"/>
    </location>
</feature>
<feature type="transmembrane region" description="Helical" evidence="6">
    <location>
        <begin position="272"/>
        <end position="295"/>
    </location>
</feature>
<feature type="transmembrane region" description="Helical" evidence="6">
    <location>
        <begin position="236"/>
        <end position="257"/>
    </location>
</feature>
<comment type="caution">
    <text evidence="7">The sequence shown here is derived from an EMBL/GenBank/DDBJ whole genome shotgun (WGS) entry which is preliminary data.</text>
</comment>
<dbReference type="PANTHER" id="PTHR23423">
    <property type="entry name" value="ORGANIC SOLUTE TRANSPORTER-RELATED"/>
    <property type="match status" value="1"/>
</dbReference>
<name>A0AAD8YAJ0_9STRA</name>
<dbReference type="SMART" id="SM01417">
    <property type="entry name" value="Solute_trans_a"/>
    <property type="match status" value="1"/>
</dbReference>
<dbReference type="GO" id="GO:0016020">
    <property type="term" value="C:membrane"/>
    <property type="evidence" value="ECO:0007669"/>
    <property type="project" value="UniProtKB-SubCell"/>
</dbReference>
<feature type="transmembrane region" description="Helical" evidence="6">
    <location>
        <begin position="176"/>
        <end position="195"/>
    </location>
</feature>
<dbReference type="EMBL" id="JATAAI010000012">
    <property type="protein sequence ID" value="KAK1742030.1"/>
    <property type="molecule type" value="Genomic_DNA"/>
</dbReference>
<keyword evidence="8" id="KW-1185">Reference proteome</keyword>
<keyword evidence="3 6" id="KW-1133">Transmembrane helix</keyword>
<dbReference type="InterPro" id="IPR005178">
    <property type="entry name" value="Ostalpha/TMEM184C"/>
</dbReference>